<dbReference type="InterPro" id="IPR043502">
    <property type="entry name" value="DNA/RNA_pol_sf"/>
</dbReference>
<dbReference type="InterPro" id="IPR000477">
    <property type="entry name" value="RT_dom"/>
</dbReference>
<feature type="domain" description="Reverse transcriptase" evidence="1">
    <location>
        <begin position="118"/>
        <end position="373"/>
    </location>
</feature>
<accession>A0A819ZBQ0</accession>
<dbReference type="AlphaFoldDB" id="A0A819ZBQ0"/>
<protein>
    <recommendedName>
        <fullName evidence="1">Reverse transcriptase domain-containing protein</fullName>
    </recommendedName>
</protein>
<organism evidence="2 3">
    <name type="scientific">Rotaria magnacalcarata</name>
    <dbReference type="NCBI Taxonomy" id="392030"/>
    <lineage>
        <taxon>Eukaryota</taxon>
        <taxon>Metazoa</taxon>
        <taxon>Spiralia</taxon>
        <taxon>Gnathifera</taxon>
        <taxon>Rotifera</taxon>
        <taxon>Eurotatoria</taxon>
        <taxon>Bdelloidea</taxon>
        <taxon>Philodinida</taxon>
        <taxon>Philodinidae</taxon>
        <taxon>Rotaria</taxon>
    </lineage>
</organism>
<dbReference type="PROSITE" id="PS50878">
    <property type="entry name" value="RT_POL"/>
    <property type="match status" value="1"/>
</dbReference>
<reference evidence="2" key="1">
    <citation type="submission" date="2021-02" db="EMBL/GenBank/DDBJ databases">
        <authorList>
            <person name="Nowell W R."/>
        </authorList>
    </citation>
    <scope>NUCLEOTIDE SEQUENCE</scope>
</reference>
<dbReference type="PANTHER" id="PTHR19446">
    <property type="entry name" value="REVERSE TRANSCRIPTASES"/>
    <property type="match status" value="1"/>
</dbReference>
<name>A0A819ZBQ0_9BILA</name>
<evidence type="ECO:0000313" key="3">
    <source>
        <dbReference type="Proteomes" id="UP000663842"/>
    </source>
</evidence>
<evidence type="ECO:0000313" key="2">
    <source>
        <dbReference type="EMBL" id="CAF4161266.1"/>
    </source>
</evidence>
<sequence>MVAKSYKWLYTDQTKELPIATFDKEKADLFAEYFQNEVYVKPPDTLQFHQQVTRQAHNIIHESSNTKLNKWKKITSKEVKWTIKQLRNSSCGPDNIHTRCLKNYTELLIKHLTKLFNFILNIGYVPNGWKKANIILLLKPNKDKQQPSSYRPISLLSCLGKLLEKIMKQRLMNILEQRNILPEHQAGFRPKKSTLNNIIRLTKYARNNLEQNGRRRHSAVILFDIKAAFDSVWHDGLIYKLNELRIPKYLMYYLISFLQNRTASIEIENSLSKLLHLNSGTPQGSPLSPLLYIIYTADSMNGVPEHTQYDLFADDTALWTSSNITSSLSSRLQQASDAFQSWCKSWKLKLQPTKTELVHFTLHPRRKFKNPIITIARTILLYGYPILLQANDKIWERLQIIQNKSIRAALGLPIYTSVEYIHQVSNVPKIKEYAVSLLQRYIQTTTSSNDITLKNNLEEIFNQLRK</sequence>
<dbReference type="Pfam" id="PF00078">
    <property type="entry name" value="RVT_1"/>
    <property type="match status" value="1"/>
</dbReference>
<evidence type="ECO:0000259" key="1">
    <source>
        <dbReference type="PROSITE" id="PS50878"/>
    </source>
</evidence>
<dbReference type="CDD" id="cd01650">
    <property type="entry name" value="RT_nLTR_like"/>
    <property type="match status" value="1"/>
</dbReference>
<dbReference type="Proteomes" id="UP000663842">
    <property type="component" value="Unassembled WGS sequence"/>
</dbReference>
<dbReference type="EMBL" id="CAJOBF010005025">
    <property type="protein sequence ID" value="CAF4161266.1"/>
    <property type="molecule type" value="Genomic_DNA"/>
</dbReference>
<comment type="caution">
    <text evidence="2">The sequence shown here is derived from an EMBL/GenBank/DDBJ whole genome shotgun (WGS) entry which is preliminary data.</text>
</comment>
<gene>
    <name evidence="2" type="ORF">UXM345_LOCUS25709</name>
</gene>
<proteinExistence type="predicted"/>
<dbReference type="SUPFAM" id="SSF56672">
    <property type="entry name" value="DNA/RNA polymerases"/>
    <property type="match status" value="1"/>
</dbReference>